<comment type="subunit">
    <text evidence="2 12">Homodimer.</text>
</comment>
<dbReference type="InterPro" id="IPR036291">
    <property type="entry name" value="NAD(P)-bd_dom_sf"/>
</dbReference>
<comment type="similarity">
    <text evidence="12">Belongs to the tetrahydrofolate dehydrogenase/cyclohydrolase family.</text>
</comment>
<dbReference type="GO" id="GO:0009086">
    <property type="term" value="P:methionine biosynthetic process"/>
    <property type="evidence" value="ECO:0007669"/>
    <property type="project" value="UniProtKB-KW"/>
</dbReference>
<dbReference type="Pfam" id="PF00763">
    <property type="entry name" value="THF_DHG_CYH"/>
    <property type="match status" value="1"/>
</dbReference>
<comment type="catalytic activity">
    <reaction evidence="12">
        <text>(6R)-5,10-methenyltetrahydrofolate + H2O = (6R)-10-formyltetrahydrofolate + H(+)</text>
        <dbReference type="Rhea" id="RHEA:23700"/>
        <dbReference type="ChEBI" id="CHEBI:15377"/>
        <dbReference type="ChEBI" id="CHEBI:15378"/>
        <dbReference type="ChEBI" id="CHEBI:57455"/>
        <dbReference type="ChEBI" id="CHEBI:195366"/>
        <dbReference type="EC" id="3.5.4.9"/>
    </reaction>
</comment>
<dbReference type="EC" id="3.5.4.9" evidence="12"/>
<evidence type="ECO:0000259" key="15">
    <source>
        <dbReference type="Pfam" id="PF02882"/>
    </source>
</evidence>
<feature type="binding site" evidence="12">
    <location>
        <begin position="165"/>
        <end position="167"/>
    </location>
    <ligand>
        <name>NADP(+)</name>
        <dbReference type="ChEBI" id="CHEBI:58349"/>
    </ligand>
</feature>
<comment type="pathway">
    <text evidence="1 12">One-carbon metabolism; tetrahydrofolate interconversion.</text>
</comment>
<evidence type="ECO:0000256" key="6">
    <source>
        <dbReference type="ARBA" id="ARBA00022801"/>
    </source>
</evidence>
<dbReference type="FunFam" id="3.40.50.10860:FF:000005">
    <property type="entry name" value="C-1-tetrahydrofolate synthase, cytoplasmic, putative"/>
    <property type="match status" value="1"/>
</dbReference>
<dbReference type="InterPro" id="IPR020630">
    <property type="entry name" value="THF_DH/CycHdrlase_cat_dom"/>
</dbReference>
<gene>
    <name evidence="12 16" type="primary">folD</name>
    <name evidence="16" type="ORF">FR698_05305</name>
</gene>
<evidence type="ECO:0000256" key="9">
    <source>
        <dbReference type="ARBA" id="ARBA00023102"/>
    </source>
</evidence>
<keyword evidence="6 12" id="KW-0378">Hydrolase</keyword>
<keyword evidence="10 12" id="KW-0486">Methionine biosynthesis</keyword>
<evidence type="ECO:0000256" key="7">
    <source>
        <dbReference type="ARBA" id="ARBA00022857"/>
    </source>
</evidence>
<dbReference type="PANTHER" id="PTHR48099:SF5">
    <property type="entry name" value="C-1-TETRAHYDROFOLATE SYNTHASE, CYTOPLASMIC"/>
    <property type="match status" value="1"/>
</dbReference>
<dbReference type="AlphaFoldDB" id="A0A5C7EZ88"/>
<dbReference type="NCBIfam" id="NF010783">
    <property type="entry name" value="PRK14186.1"/>
    <property type="match status" value="1"/>
</dbReference>
<protein>
    <recommendedName>
        <fullName evidence="12">Bifunctional protein FolD</fullName>
    </recommendedName>
    <domain>
        <recommendedName>
            <fullName evidence="12">Methylenetetrahydrofolate dehydrogenase</fullName>
            <ecNumber evidence="12">1.5.1.5</ecNumber>
        </recommendedName>
    </domain>
    <domain>
        <recommendedName>
            <fullName evidence="12">Methenyltetrahydrofolate cyclohydrolase</fullName>
            <ecNumber evidence="12">3.5.4.9</ecNumber>
        </recommendedName>
    </domain>
</protein>
<accession>A0A5C7EZ88</accession>
<keyword evidence="7 12" id="KW-0521">NADP</keyword>
<keyword evidence="9 12" id="KW-0368">Histidine biosynthesis</keyword>
<organism evidence="16 17">
    <name type="scientific">Pelomicrobium methylotrophicum</name>
    <dbReference type="NCBI Taxonomy" id="2602750"/>
    <lineage>
        <taxon>Bacteria</taxon>
        <taxon>Pseudomonadati</taxon>
        <taxon>Pseudomonadota</taxon>
        <taxon>Hydrogenophilia</taxon>
        <taxon>Hydrogenophilia incertae sedis</taxon>
        <taxon>Pelomicrobium</taxon>
    </lineage>
</organism>
<dbReference type="FunFam" id="3.40.50.720:FF:000094">
    <property type="entry name" value="Bifunctional protein FolD"/>
    <property type="match status" value="1"/>
</dbReference>
<evidence type="ECO:0000256" key="13">
    <source>
        <dbReference type="SAM" id="MobiDB-lite"/>
    </source>
</evidence>
<evidence type="ECO:0000256" key="1">
    <source>
        <dbReference type="ARBA" id="ARBA00004777"/>
    </source>
</evidence>
<dbReference type="HAMAP" id="MF_01576">
    <property type="entry name" value="THF_DHG_CYH"/>
    <property type="match status" value="1"/>
</dbReference>
<dbReference type="Gene3D" id="3.40.50.720">
    <property type="entry name" value="NAD(P)-binding Rossmann-like Domain"/>
    <property type="match status" value="1"/>
</dbReference>
<dbReference type="EC" id="1.5.1.5" evidence="12"/>
<evidence type="ECO:0000313" key="17">
    <source>
        <dbReference type="Proteomes" id="UP000321201"/>
    </source>
</evidence>
<dbReference type="CDD" id="cd01080">
    <property type="entry name" value="NAD_bind_m-THF_DH_Cyclohyd"/>
    <property type="match status" value="1"/>
</dbReference>
<name>A0A5C7EZ88_9PROT</name>
<feature type="binding site" evidence="12">
    <location>
        <position position="231"/>
    </location>
    <ligand>
        <name>NADP(+)</name>
        <dbReference type="ChEBI" id="CHEBI:58349"/>
    </ligand>
</feature>
<dbReference type="InParanoid" id="A0A5C7EZ88"/>
<dbReference type="PROSITE" id="PS00766">
    <property type="entry name" value="THF_DHG_CYH_1"/>
    <property type="match status" value="1"/>
</dbReference>
<dbReference type="UniPathway" id="UPA00193"/>
<dbReference type="GO" id="GO:0005829">
    <property type="term" value="C:cytosol"/>
    <property type="evidence" value="ECO:0007669"/>
    <property type="project" value="TreeGrafter"/>
</dbReference>
<dbReference type="GO" id="GO:0035999">
    <property type="term" value="P:tetrahydrofolate interconversion"/>
    <property type="evidence" value="ECO:0007669"/>
    <property type="project" value="UniProtKB-UniRule"/>
</dbReference>
<evidence type="ECO:0000256" key="2">
    <source>
        <dbReference type="ARBA" id="ARBA00011738"/>
    </source>
</evidence>
<evidence type="ECO:0000256" key="10">
    <source>
        <dbReference type="ARBA" id="ARBA00023167"/>
    </source>
</evidence>
<dbReference type="SUPFAM" id="SSF51735">
    <property type="entry name" value="NAD(P)-binding Rossmann-fold domains"/>
    <property type="match status" value="1"/>
</dbReference>
<comment type="catalytic activity">
    <reaction evidence="12">
        <text>(6R)-5,10-methylene-5,6,7,8-tetrahydrofolate + NADP(+) = (6R)-5,10-methenyltetrahydrofolate + NADPH</text>
        <dbReference type="Rhea" id="RHEA:22812"/>
        <dbReference type="ChEBI" id="CHEBI:15636"/>
        <dbReference type="ChEBI" id="CHEBI:57455"/>
        <dbReference type="ChEBI" id="CHEBI:57783"/>
        <dbReference type="ChEBI" id="CHEBI:58349"/>
        <dbReference type="EC" id="1.5.1.5"/>
    </reaction>
</comment>
<evidence type="ECO:0000256" key="4">
    <source>
        <dbReference type="ARBA" id="ARBA00022605"/>
    </source>
</evidence>
<dbReference type="PRINTS" id="PR00085">
    <property type="entry name" value="THFDHDRGNASE"/>
</dbReference>
<feature type="region of interest" description="Disordered" evidence="13">
    <location>
        <begin position="278"/>
        <end position="297"/>
    </location>
</feature>
<dbReference type="SUPFAM" id="SSF53223">
    <property type="entry name" value="Aminoacid dehydrogenase-like, N-terminal domain"/>
    <property type="match status" value="1"/>
</dbReference>
<dbReference type="InterPro" id="IPR020631">
    <property type="entry name" value="THF_DH/CycHdrlase_NAD-bd_dom"/>
</dbReference>
<keyword evidence="17" id="KW-1185">Reference proteome</keyword>
<feature type="domain" description="Tetrahydrofolate dehydrogenase/cyclohydrolase catalytic" evidence="14">
    <location>
        <begin position="6"/>
        <end position="120"/>
    </location>
</feature>
<evidence type="ECO:0000313" key="16">
    <source>
        <dbReference type="EMBL" id="TXF12646.1"/>
    </source>
</evidence>
<dbReference type="GO" id="GO:0006164">
    <property type="term" value="P:purine nucleotide biosynthetic process"/>
    <property type="evidence" value="ECO:0007669"/>
    <property type="project" value="UniProtKB-KW"/>
</dbReference>
<dbReference type="Gene3D" id="3.40.50.10860">
    <property type="entry name" value="Leucine Dehydrogenase, chain A, domain 1"/>
    <property type="match status" value="1"/>
</dbReference>
<comment type="caution">
    <text evidence="12">Lacks conserved residue(s) required for the propagation of feature annotation.</text>
</comment>
<dbReference type="GO" id="GO:0004488">
    <property type="term" value="F:methylenetetrahydrofolate dehydrogenase (NADP+) activity"/>
    <property type="evidence" value="ECO:0007669"/>
    <property type="project" value="UniProtKB-UniRule"/>
</dbReference>
<keyword evidence="5 12" id="KW-0658">Purine biosynthesis</keyword>
<dbReference type="RefSeq" id="WP_147799138.1">
    <property type="nucleotide sequence ID" value="NZ_VPFL01000005.1"/>
</dbReference>
<evidence type="ECO:0000259" key="14">
    <source>
        <dbReference type="Pfam" id="PF00763"/>
    </source>
</evidence>
<evidence type="ECO:0000256" key="11">
    <source>
        <dbReference type="ARBA" id="ARBA00023268"/>
    </source>
</evidence>
<dbReference type="InterPro" id="IPR000672">
    <property type="entry name" value="THF_DH/CycHdrlase"/>
</dbReference>
<sequence>MVARIIDGKAVAAKVRAQVKERVERLRQEGVVPGLAVILVGEDAASRLYVGNKVRACREVGIASRKIELPGHATEAELIRTIEGLNRDPAMHGILVQLPLPPAIDSHRVFEAVAAEKDVDGFHLYNVGLLATGRWEFAPCTPAGIMRLLAHEGVSCRGQHAVVVGASNVVGKPMALMLLQEGATITVCNSKTRDLAQYTRLADILIVAVGRPGIVTGDMVKPGVVVIDVGINRLEDGRFVGDVDFASVARKASRITPVPGGVGPMTVAMLLDNTVTAAERRERTRPPIPLADPVDAA</sequence>
<reference evidence="16 17" key="1">
    <citation type="submission" date="2019-08" db="EMBL/GenBank/DDBJ databases">
        <title>Pelomicrobium methylotrophicum gen. nov., sp. nov. a moderately thermophilic, facultatively anaerobic, lithoautotrophic and methylotrophic bacterium isolated from a terrestrial mud volcano.</title>
        <authorList>
            <person name="Slobodkina G.B."/>
            <person name="Merkel A.Y."/>
            <person name="Slobodkin A.I."/>
        </authorList>
    </citation>
    <scope>NUCLEOTIDE SEQUENCE [LARGE SCALE GENOMIC DNA]</scope>
    <source>
        <strain evidence="16 17">SM250</strain>
    </source>
</reference>
<dbReference type="GO" id="GO:0004477">
    <property type="term" value="F:methenyltetrahydrofolate cyclohydrolase activity"/>
    <property type="evidence" value="ECO:0007669"/>
    <property type="project" value="UniProtKB-UniRule"/>
</dbReference>
<dbReference type="EMBL" id="VPFL01000005">
    <property type="protein sequence ID" value="TXF12646.1"/>
    <property type="molecule type" value="Genomic_DNA"/>
</dbReference>
<evidence type="ECO:0000256" key="5">
    <source>
        <dbReference type="ARBA" id="ARBA00022755"/>
    </source>
</evidence>
<dbReference type="InterPro" id="IPR020867">
    <property type="entry name" value="THF_DH/CycHdrlase_CS"/>
</dbReference>
<keyword evidence="4 12" id="KW-0028">Amino-acid biosynthesis</keyword>
<evidence type="ECO:0000256" key="12">
    <source>
        <dbReference type="HAMAP-Rule" id="MF_01576"/>
    </source>
</evidence>
<dbReference type="PANTHER" id="PTHR48099">
    <property type="entry name" value="C-1-TETRAHYDROFOLATE SYNTHASE, CYTOPLASMIC-RELATED"/>
    <property type="match status" value="1"/>
</dbReference>
<dbReference type="PROSITE" id="PS00767">
    <property type="entry name" value="THF_DHG_CYH_2"/>
    <property type="match status" value="1"/>
</dbReference>
<dbReference type="GO" id="GO:0000105">
    <property type="term" value="P:L-histidine biosynthetic process"/>
    <property type="evidence" value="ECO:0007669"/>
    <property type="project" value="UniProtKB-KW"/>
</dbReference>
<keyword evidence="11 12" id="KW-0511">Multifunctional enzyme</keyword>
<dbReference type="NCBIfam" id="NF008058">
    <property type="entry name" value="PRK10792.1"/>
    <property type="match status" value="1"/>
</dbReference>
<comment type="caution">
    <text evidence="16">The sequence shown here is derived from an EMBL/GenBank/DDBJ whole genome shotgun (WGS) entry which is preliminary data.</text>
</comment>
<dbReference type="InterPro" id="IPR046346">
    <property type="entry name" value="Aminoacid_DH-like_N_sf"/>
</dbReference>
<comment type="function">
    <text evidence="12">Catalyzes the oxidation of 5,10-methylenetetrahydrofolate to 5,10-methenyltetrahydrofolate and then the hydrolysis of 5,10-methenyltetrahydrofolate to 10-formyltetrahydrofolate.</text>
</comment>
<dbReference type="Pfam" id="PF02882">
    <property type="entry name" value="THF_DHG_CYH_C"/>
    <property type="match status" value="1"/>
</dbReference>
<dbReference type="Proteomes" id="UP000321201">
    <property type="component" value="Unassembled WGS sequence"/>
</dbReference>
<evidence type="ECO:0000256" key="8">
    <source>
        <dbReference type="ARBA" id="ARBA00023002"/>
    </source>
</evidence>
<dbReference type="FunCoup" id="A0A5C7EZ88">
    <property type="interactions" value="526"/>
</dbReference>
<dbReference type="OrthoDB" id="5289895at2"/>
<dbReference type="NCBIfam" id="NF010786">
    <property type="entry name" value="PRK14189.1"/>
    <property type="match status" value="1"/>
</dbReference>
<feature type="domain" description="Tetrahydrofolate dehydrogenase/cyclohydrolase NAD(P)-binding" evidence="15">
    <location>
        <begin position="139"/>
        <end position="281"/>
    </location>
</feature>
<proteinExistence type="inferred from homology"/>
<evidence type="ECO:0000256" key="3">
    <source>
        <dbReference type="ARBA" id="ARBA00022563"/>
    </source>
</evidence>
<keyword evidence="8 12" id="KW-0560">Oxidoreductase</keyword>
<keyword evidence="3 12" id="KW-0554">One-carbon metabolism</keyword>